<proteinExistence type="predicted"/>
<organism evidence="1 2">
    <name type="scientific">Sedimentitalea xiamensis</name>
    <dbReference type="NCBI Taxonomy" id="3050037"/>
    <lineage>
        <taxon>Bacteria</taxon>
        <taxon>Pseudomonadati</taxon>
        <taxon>Pseudomonadota</taxon>
        <taxon>Alphaproteobacteria</taxon>
        <taxon>Rhodobacterales</taxon>
        <taxon>Paracoccaceae</taxon>
        <taxon>Sedimentitalea</taxon>
    </lineage>
</organism>
<reference evidence="1 2" key="1">
    <citation type="submission" date="2023-05" db="EMBL/GenBank/DDBJ databases">
        <title>Sedimentitalea sp. nov. JM2-8.</title>
        <authorList>
            <person name="Huang J."/>
        </authorList>
    </citation>
    <scope>NUCLEOTIDE SEQUENCE [LARGE SCALE GENOMIC DNA]</scope>
    <source>
        <strain evidence="1 2">JM2-8</strain>
    </source>
</reference>
<dbReference type="Proteomes" id="UP001227126">
    <property type="component" value="Unassembled WGS sequence"/>
</dbReference>
<name>A0ABT7FF86_9RHOB</name>
<dbReference type="EMBL" id="JASNJE010000011">
    <property type="protein sequence ID" value="MDK3073640.1"/>
    <property type="molecule type" value="Genomic_DNA"/>
</dbReference>
<sequence length="291" mass="32568">MHVILHTGVHCTDEDRILKCLLRNHQEFSDRGVAVPGPGKYRDLLGQTFRAMETSGIAPDARDVVMEAILDNETADRMILSNAFFFGSRRQAVSGGQFYPSAPARVAQMQRLFAGDRLDLFMGIRNPASFLPEVLGKAGPQQLAEALDGEDPRSLRWSDCLKEMRATAPDLPLTIWCNEDTPLIWAEIIRRMAGLEPGRKITGGFDLLGEIMTAEGMAGFRAYLQKHPKLTEPQKRAAMVSFLDRFAIPEKFEQELDLPGWTQDLVADLTEIYDADMQRIRDIPGVQVILP</sequence>
<dbReference type="RefSeq" id="WP_284485580.1">
    <property type="nucleotide sequence ID" value="NZ_JASNJE010000011.1"/>
</dbReference>
<comment type="caution">
    <text evidence="1">The sequence shown here is derived from an EMBL/GenBank/DDBJ whole genome shotgun (WGS) entry which is preliminary data.</text>
</comment>
<evidence type="ECO:0000313" key="2">
    <source>
        <dbReference type="Proteomes" id="UP001227126"/>
    </source>
</evidence>
<accession>A0ABT7FF86</accession>
<keyword evidence="2" id="KW-1185">Reference proteome</keyword>
<evidence type="ECO:0000313" key="1">
    <source>
        <dbReference type="EMBL" id="MDK3073640.1"/>
    </source>
</evidence>
<protein>
    <submittedName>
        <fullName evidence="1">Uncharacterized protein</fullName>
    </submittedName>
</protein>
<gene>
    <name evidence="1" type="ORF">QO034_11000</name>
</gene>